<dbReference type="KEGG" id="hau:Haur_1989"/>
<dbReference type="AlphaFoldDB" id="A9AVE1"/>
<evidence type="ECO:0000256" key="1">
    <source>
        <dbReference type="SAM" id="Coils"/>
    </source>
</evidence>
<dbReference type="Proteomes" id="UP000000787">
    <property type="component" value="Chromosome"/>
</dbReference>
<accession>A9AVE1</accession>
<organism evidence="2 3">
    <name type="scientific">Herpetosiphon aurantiacus (strain ATCC 23779 / DSM 785 / 114-95)</name>
    <dbReference type="NCBI Taxonomy" id="316274"/>
    <lineage>
        <taxon>Bacteria</taxon>
        <taxon>Bacillati</taxon>
        <taxon>Chloroflexota</taxon>
        <taxon>Chloroflexia</taxon>
        <taxon>Herpetosiphonales</taxon>
        <taxon>Herpetosiphonaceae</taxon>
        <taxon>Herpetosiphon</taxon>
    </lineage>
</organism>
<keyword evidence="3" id="KW-1185">Reference proteome</keyword>
<evidence type="ECO:0000313" key="2">
    <source>
        <dbReference type="EMBL" id="ABX04632.1"/>
    </source>
</evidence>
<name>A9AVE1_HERA2</name>
<dbReference type="STRING" id="316274.Haur_1989"/>
<sequence length="1205" mass="134418">MTDFLCVPIQLDGLFCPTDRLVLQPNVDPMRLPYRDGSLEHNAAQAFISENAVVQPFDNRNFYLHAGLHLHWSLPDALGFGRQTADGIRFPRVPNRWLLSRRLADGQLTQWVIESDYLYPIDARLNTHAVAIPSANPQAERPFRFLGRTLPLAQWLNAPAGERYPNLTVLGFGEPSFASFYPNSFSVFGFHDAEWQHLPPEGTTYDLLGWYSDLNDDPIRQLIAQPGLNFAPALLQAIQTNFRWQYSVDSDHLPDSSLCYGRLAIATSVLQPNLALEMPMSVAIGTTGTEALSAYLAATLAPEQKSIAEDQLEAALLADRLDHRVLDIGPAFYELRHEKGFNALNGGIRWFLRPRASSEQAQDQTEVRLPSELAHALNQLNRTQAAYDRANDEVTQRREQLFADWYKYMVAAYPPEGAIDNFPDSDLVRSFIEHYPMRQLTQALAATGELQIGFDADGELFANGGSSAAGSLAYQVAEAIQSVQQILATYNQPLPANQQLVLRQSSAPRFWQPNEPVVLLIGAAAKPSDRHGADGLLTCQLLFGHELAELWQNPATLQAVFDQLINADPTVVSRWECQPWHPLRLEWEVEVFPLDGLNTIDGHNQAIEQAFSANYSLGEQAVDLEIVPERQHLTRSASLYSGFSLLTGHAATQYQRQLAAFQQSALADSSFSIYQQAAEHINHPNFHCLAQSLGGFNAALLMQRQTYQLPIREPLGFADYQAFTAQVAQAVAAENWAAPQPLNDFLPIRTGAVRLQRLRLVDNFGQVHDLDCSQVIRPEAMQTPANPSLVWLPPRFVQPSRVNLRWLAAADQQLEMNDHPLTSPICGWFLPNLLDQSVEIYAADGQALGLIDRRGHWQMAPANTQPATPEAIEQPILRQTVQRLIAAGSDFLQAWLDGIEQAAQTIAPEQATQHNQLALLIGHPLALVQASLDVELQGLPALDQSWNSLRADLQTSQRDNDRFAYARVPLRLGEYHRFNDGLIGYWLTDDVNFYLPQVHTSAHELLKTHSEAPLNIPLSPLDPALIVTMLVDPRGHVHVASGINPLKSISIPAEQYQDALGALAMSFLTAPILSDDIVRLPQPTVPGYSWQWVERHAETWRVLGQQGQLSFATVQAFVGEQAAEVWQWLHNAGWLTTIDPSTALVVARDQRPHAEVPTTIQPLLPALEYLLETTYLHQPDGQASFARRLQLREGWLRLQPQAQQI</sequence>
<dbReference type="InParanoid" id="A9AVE1"/>
<reference evidence="2 3" key="1">
    <citation type="journal article" date="2011" name="Stand. Genomic Sci.">
        <title>Complete genome sequence of the filamentous gliding predatory bacterium Herpetosiphon aurantiacus type strain (114-95(T)).</title>
        <authorList>
            <person name="Kiss H."/>
            <person name="Nett M."/>
            <person name="Domin N."/>
            <person name="Martin K."/>
            <person name="Maresca J.A."/>
            <person name="Copeland A."/>
            <person name="Lapidus A."/>
            <person name="Lucas S."/>
            <person name="Berry K.W."/>
            <person name="Glavina Del Rio T."/>
            <person name="Dalin E."/>
            <person name="Tice H."/>
            <person name="Pitluck S."/>
            <person name="Richardson P."/>
            <person name="Bruce D."/>
            <person name="Goodwin L."/>
            <person name="Han C."/>
            <person name="Detter J.C."/>
            <person name="Schmutz J."/>
            <person name="Brettin T."/>
            <person name="Land M."/>
            <person name="Hauser L."/>
            <person name="Kyrpides N.C."/>
            <person name="Ivanova N."/>
            <person name="Goker M."/>
            <person name="Woyke T."/>
            <person name="Klenk H.P."/>
            <person name="Bryant D.A."/>
        </authorList>
    </citation>
    <scope>NUCLEOTIDE SEQUENCE [LARGE SCALE GENOMIC DNA]</scope>
    <source>
        <strain evidence="3">ATCC 23779 / DSM 785 / 114-95</strain>
    </source>
</reference>
<dbReference type="BioCyc" id="HAUR316274:GHYA-2018-MONOMER"/>
<protein>
    <submittedName>
        <fullName evidence="2">Uncharacterized protein</fullName>
    </submittedName>
</protein>
<evidence type="ECO:0000313" key="3">
    <source>
        <dbReference type="Proteomes" id="UP000000787"/>
    </source>
</evidence>
<keyword evidence="1" id="KW-0175">Coiled coil</keyword>
<dbReference type="HOGENOM" id="CLU_006968_1_0_0"/>
<feature type="coiled-coil region" evidence="1">
    <location>
        <begin position="373"/>
        <end position="400"/>
    </location>
</feature>
<gene>
    <name evidence="2" type="ordered locus">Haur_1989</name>
</gene>
<dbReference type="EMBL" id="CP000875">
    <property type="protein sequence ID" value="ABX04632.1"/>
    <property type="molecule type" value="Genomic_DNA"/>
</dbReference>
<proteinExistence type="predicted"/>
<dbReference type="eggNOG" id="COG1413">
    <property type="taxonomic scope" value="Bacteria"/>
</dbReference>